<evidence type="ECO:0000256" key="7">
    <source>
        <dbReference type="SAM" id="MobiDB-lite"/>
    </source>
</evidence>
<evidence type="ECO:0000256" key="4">
    <source>
        <dbReference type="ARBA" id="ARBA00022759"/>
    </source>
</evidence>
<keyword evidence="5" id="KW-0378">Hydrolase</keyword>
<keyword evidence="10" id="KW-1185">Reference proteome</keyword>
<protein>
    <recommendedName>
        <fullName evidence="8">Integrase catalytic domain-containing protein</fullName>
    </recommendedName>
</protein>
<dbReference type="Gene3D" id="2.30.30.850">
    <property type="match status" value="1"/>
</dbReference>
<dbReference type="InterPro" id="IPR036397">
    <property type="entry name" value="RNaseH_sf"/>
</dbReference>
<keyword evidence="2" id="KW-0548">Nucleotidyltransferase</keyword>
<evidence type="ECO:0000313" key="9">
    <source>
        <dbReference type="EMBL" id="KAG6932127.1"/>
    </source>
</evidence>
<feature type="compositionally biased region" description="Basic and acidic residues" evidence="7">
    <location>
        <begin position="7"/>
        <end position="26"/>
    </location>
</feature>
<evidence type="ECO:0000313" key="10">
    <source>
        <dbReference type="Proteomes" id="UP000765507"/>
    </source>
</evidence>
<dbReference type="SUPFAM" id="SSF53098">
    <property type="entry name" value="Ribonuclease H-like"/>
    <property type="match status" value="1"/>
</dbReference>
<dbReference type="InterPro" id="IPR040643">
    <property type="entry name" value="MLVIN_C"/>
</dbReference>
<dbReference type="InterPro" id="IPR001584">
    <property type="entry name" value="Integrase_cat-core"/>
</dbReference>
<keyword evidence="6" id="KW-0695">RNA-directed DNA polymerase</keyword>
<evidence type="ECO:0000256" key="1">
    <source>
        <dbReference type="ARBA" id="ARBA00022679"/>
    </source>
</evidence>
<reference evidence="9 10" key="1">
    <citation type="journal article" date="2020" name="G3 (Bethesda)">
        <title>Draft Genome of the Common Snapping Turtle, Chelydra serpentina, a Model for Phenotypic Plasticity in Reptiles.</title>
        <authorList>
            <person name="Das D."/>
            <person name="Singh S.K."/>
            <person name="Bierstedt J."/>
            <person name="Erickson A."/>
            <person name="Galli G.L.J."/>
            <person name="Crossley D.A. 2nd"/>
            <person name="Rhen T."/>
        </authorList>
    </citation>
    <scope>NUCLEOTIDE SEQUENCE [LARGE SCALE GENOMIC DNA]</scope>
    <source>
        <strain evidence="9">KW</strain>
    </source>
</reference>
<dbReference type="GO" id="GO:0004519">
    <property type="term" value="F:endonuclease activity"/>
    <property type="evidence" value="ECO:0007669"/>
    <property type="project" value="UniProtKB-KW"/>
</dbReference>
<dbReference type="GO" id="GO:0016787">
    <property type="term" value="F:hydrolase activity"/>
    <property type="evidence" value="ECO:0007669"/>
    <property type="project" value="UniProtKB-KW"/>
</dbReference>
<dbReference type="GO" id="GO:0003964">
    <property type="term" value="F:RNA-directed DNA polymerase activity"/>
    <property type="evidence" value="ECO:0007669"/>
    <property type="project" value="UniProtKB-KW"/>
</dbReference>
<feature type="domain" description="Integrase catalytic" evidence="8">
    <location>
        <begin position="89"/>
        <end position="185"/>
    </location>
</feature>
<dbReference type="Pfam" id="PF18697">
    <property type="entry name" value="MLVIN_C"/>
    <property type="match status" value="1"/>
</dbReference>
<organism evidence="9 10">
    <name type="scientific">Chelydra serpentina</name>
    <name type="common">Snapping turtle</name>
    <name type="synonym">Testudo serpentina</name>
    <dbReference type="NCBI Taxonomy" id="8475"/>
    <lineage>
        <taxon>Eukaryota</taxon>
        <taxon>Metazoa</taxon>
        <taxon>Chordata</taxon>
        <taxon>Craniata</taxon>
        <taxon>Vertebrata</taxon>
        <taxon>Euteleostomi</taxon>
        <taxon>Archelosauria</taxon>
        <taxon>Testudinata</taxon>
        <taxon>Testudines</taxon>
        <taxon>Cryptodira</taxon>
        <taxon>Durocryptodira</taxon>
        <taxon>Americhelydia</taxon>
        <taxon>Chelydroidea</taxon>
        <taxon>Chelydridae</taxon>
        <taxon>Chelydra</taxon>
    </lineage>
</organism>
<proteinExistence type="predicted"/>
<feature type="region of interest" description="Disordered" evidence="7">
    <location>
        <begin position="1"/>
        <end position="26"/>
    </location>
</feature>
<evidence type="ECO:0000256" key="5">
    <source>
        <dbReference type="ARBA" id="ARBA00022801"/>
    </source>
</evidence>
<dbReference type="GO" id="GO:0015074">
    <property type="term" value="P:DNA integration"/>
    <property type="evidence" value="ECO:0007669"/>
    <property type="project" value="InterPro"/>
</dbReference>
<evidence type="ECO:0000256" key="3">
    <source>
        <dbReference type="ARBA" id="ARBA00022722"/>
    </source>
</evidence>
<dbReference type="OrthoDB" id="9906983at2759"/>
<evidence type="ECO:0000256" key="6">
    <source>
        <dbReference type="ARBA" id="ARBA00022918"/>
    </source>
</evidence>
<dbReference type="Proteomes" id="UP000765507">
    <property type="component" value="Unassembled WGS sequence"/>
</dbReference>
<accession>A0A8T1STV2</accession>
<dbReference type="InterPro" id="IPR012337">
    <property type="entry name" value="RNaseH-like_sf"/>
</dbReference>
<keyword evidence="4" id="KW-0255">Endonuclease</keyword>
<keyword evidence="3" id="KW-0540">Nuclease</keyword>
<sequence>MVHCKAHQREDRDVARGNARADREAKQAATLEPLEAETAHMHALIPSVGELPDPQYSHEERYLADTLRLREKEGWLHSTEGKEIIPRFGLPQWMESDYGTHFTSKVVQHIADALQIPWKLHTPWRPQASGVVERTNQTLKRHLSKVCQEASLRWPDALPLVLLRVRALPKGRLGLSPFEIMFGRAWPMNGTPVLLGEWEVGCGFLSQYMCSLSAVLCSLHRYTKELQPLPLDAPVHSLQPGDSVLVRTWKDEPLQEKWKGPHTVLLFSHTAAKVEGHKNWIHHSRLKAVPAPERWTVQPTEKTASNNLGLKLLFRRQ</sequence>
<gene>
    <name evidence="9" type="ORF">G0U57_000257</name>
</gene>
<evidence type="ECO:0000259" key="8">
    <source>
        <dbReference type="PROSITE" id="PS50994"/>
    </source>
</evidence>
<dbReference type="GO" id="GO:0003676">
    <property type="term" value="F:nucleic acid binding"/>
    <property type="evidence" value="ECO:0007669"/>
    <property type="project" value="InterPro"/>
</dbReference>
<dbReference type="Gene3D" id="3.30.420.10">
    <property type="entry name" value="Ribonuclease H-like superfamily/Ribonuclease H"/>
    <property type="match status" value="1"/>
</dbReference>
<dbReference type="PANTHER" id="PTHR41694">
    <property type="entry name" value="ENDOGENOUS RETROVIRUS GROUP K MEMBER POL PROTEIN"/>
    <property type="match status" value="1"/>
</dbReference>
<evidence type="ECO:0000256" key="2">
    <source>
        <dbReference type="ARBA" id="ARBA00022695"/>
    </source>
</evidence>
<keyword evidence="1" id="KW-0808">Transferase</keyword>
<dbReference type="AlphaFoldDB" id="A0A8T1STV2"/>
<dbReference type="PROSITE" id="PS50994">
    <property type="entry name" value="INTEGRASE"/>
    <property type="match status" value="1"/>
</dbReference>
<comment type="caution">
    <text evidence="9">The sequence shown here is derived from an EMBL/GenBank/DDBJ whole genome shotgun (WGS) entry which is preliminary data.</text>
</comment>
<dbReference type="PANTHER" id="PTHR41694:SF5">
    <property type="entry name" value="RIBONUCLEASE H"/>
    <property type="match status" value="1"/>
</dbReference>
<name>A0A8T1STV2_CHESE</name>
<dbReference type="EMBL" id="JAHGAV010000103">
    <property type="protein sequence ID" value="KAG6932127.1"/>
    <property type="molecule type" value="Genomic_DNA"/>
</dbReference>